<reference evidence="3 4" key="1">
    <citation type="submission" date="2023-02" db="EMBL/GenBank/DDBJ databases">
        <title>LHISI_Scaffold_Assembly.</title>
        <authorList>
            <person name="Stuart O.P."/>
            <person name="Cleave R."/>
            <person name="Magrath M.J.L."/>
            <person name="Mikheyev A.S."/>
        </authorList>
    </citation>
    <scope>NUCLEOTIDE SEQUENCE [LARGE SCALE GENOMIC DNA]</scope>
    <source>
        <strain evidence="3">Daus_M_001</strain>
        <tissue evidence="3">Leg muscle</tissue>
    </source>
</reference>
<evidence type="ECO:0000313" key="4">
    <source>
        <dbReference type="Proteomes" id="UP001159363"/>
    </source>
</evidence>
<keyword evidence="2" id="KW-0732">Signal</keyword>
<feature type="signal peptide" evidence="2">
    <location>
        <begin position="1"/>
        <end position="21"/>
    </location>
</feature>
<feature type="compositionally biased region" description="Low complexity" evidence="1">
    <location>
        <begin position="99"/>
        <end position="111"/>
    </location>
</feature>
<dbReference type="PROSITE" id="PS51257">
    <property type="entry name" value="PROKAR_LIPOPROTEIN"/>
    <property type="match status" value="1"/>
</dbReference>
<accession>A0ABQ9GCW1</accession>
<evidence type="ECO:0000256" key="2">
    <source>
        <dbReference type="SAM" id="SignalP"/>
    </source>
</evidence>
<evidence type="ECO:0000256" key="1">
    <source>
        <dbReference type="SAM" id="MobiDB-lite"/>
    </source>
</evidence>
<dbReference type="Proteomes" id="UP001159363">
    <property type="component" value="Chromosome 12"/>
</dbReference>
<dbReference type="InterPro" id="IPR051641">
    <property type="entry name" value="RGK_GTP-binding_reg"/>
</dbReference>
<name>A0ABQ9GCW1_9NEOP</name>
<dbReference type="EMBL" id="JARBHB010000013">
    <property type="protein sequence ID" value="KAJ8870233.1"/>
    <property type="molecule type" value="Genomic_DNA"/>
</dbReference>
<gene>
    <name evidence="3" type="ORF">PR048_029251</name>
</gene>
<feature type="region of interest" description="Disordered" evidence="1">
    <location>
        <begin position="25"/>
        <end position="52"/>
    </location>
</feature>
<feature type="chain" id="PRO_5046143403" evidence="2">
    <location>
        <begin position="22"/>
        <end position="302"/>
    </location>
</feature>
<evidence type="ECO:0000313" key="3">
    <source>
        <dbReference type="EMBL" id="KAJ8870233.1"/>
    </source>
</evidence>
<protein>
    <submittedName>
        <fullName evidence="3">Uncharacterized protein</fullName>
    </submittedName>
</protein>
<keyword evidence="4" id="KW-1185">Reference proteome</keyword>
<feature type="compositionally biased region" description="Polar residues" evidence="1">
    <location>
        <begin position="32"/>
        <end position="46"/>
    </location>
</feature>
<sequence>MIRAPGLLSWLLHGLTVGCDGGRYGSPHHNRSQSVKTPGSRSNPSGRPNYLCLPQQRSRVASMPNTGVEEEYYRLRHFSITGKGIVNRGDSLKSRRSKSNNSVTSSNSSHRSLAIAFVRTPSQHSPGVIPDNHGMPRSGWLHQESNPGPPECESSELPLPHLVYDWLLHGAKGSLFAGGGHGGVEVRLLSSHLCDPGSILGGVTPGFLHVGIVPDDATGRRAYSGRSPLTTAIRARYPTGSLPDFRMWESYWTIPLAGGFSRGARVSPALAFQRRFILGSHFMSCPGMTGTYGSQLESTGRK</sequence>
<organism evidence="3 4">
    <name type="scientific">Dryococelus australis</name>
    <dbReference type="NCBI Taxonomy" id="614101"/>
    <lineage>
        <taxon>Eukaryota</taxon>
        <taxon>Metazoa</taxon>
        <taxon>Ecdysozoa</taxon>
        <taxon>Arthropoda</taxon>
        <taxon>Hexapoda</taxon>
        <taxon>Insecta</taxon>
        <taxon>Pterygota</taxon>
        <taxon>Neoptera</taxon>
        <taxon>Polyneoptera</taxon>
        <taxon>Phasmatodea</taxon>
        <taxon>Verophasmatodea</taxon>
        <taxon>Anareolatae</taxon>
        <taxon>Phasmatidae</taxon>
        <taxon>Eurycanthinae</taxon>
        <taxon>Dryococelus</taxon>
    </lineage>
</organism>
<proteinExistence type="predicted"/>
<comment type="caution">
    <text evidence="3">The sequence shown here is derived from an EMBL/GenBank/DDBJ whole genome shotgun (WGS) entry which is preliminary data.</text>
</comment>
<dbReference type="PANTHER" id="PTHR45775:SF7">
    <property type="entry name" value="RAD, GEM_KIR FAMILY MEMBER 1, ISOFORM B"/>
    <property type="match status" value="1"/>
</dbReference>
<feature type="region of interest" description="Disordered" evidence="1">
    <location>
        <begin position="86"/>
        <end position="111"/>
    </location>
</feature>
<dbReference type="PANTHER" id="PTHR45775">
    <property type="entry name" value="RAD, GEM/KIR FAMILY MEMBER 2, ISOFORM C"/>
    <property type="match status" value="1"/>
</dbReference>